<evidence type="ECO:0000313" key="2">
    <source>
        <dbReference type="EMBL" id="RQG96614.1"/>
    </source>
</evidence>
<dbReference type="Proteomes" id="UP000282323">
    <property type="component" value="Unassembled WGS sequence"/>
</dbReference>
<evidence type="ECO:0000256" key="1">
    <source>
        <dbReference type="SAM" id="MobiDB-lite"/>
    </source>
</evidence>
<feature type="region of interest" description="Disordered" evidence="1">
    <location>
        <begin position="1"/>
        <end position="59"/>
    </location>
</feature>
<proteinExistence type="predicted"/>
<sequence length="59" mass="6401">MEVPFLSSETDQNGPSVGGDRVTGDRRESDDRRSAGVESPPVAHSISRAPYMKPAWGEQ</sequence>
<protein>
    <submittedName>
        <fullName evidence="2">Uncharacterized protein</fullName>
    </submittedName>
</protein>
<keyword evidence="3" id="KW-1185">Reference proteome</keyword>
<name>A0A3N6M7I8_NATCH</name>
<comment type="caution">
    <text evidence="2">The sequence shown here is derived from an EMBL/GenBank/DDBJ whole genome shotgun (WGS) entry which is preliminary data.</text>
</comment>
<feature type="compositionally biased region" description="Basic and acidic residues" evidence="1">
    <location>
        <begin position="22"/>
        <end position="35"/>
    </location>
</feature>
<dbReference type="AlphaFoldDB" id="A0A3N6M7I8"/>
<organism evidence="2 3">
    <name type="scientific">Natrarchaeobius chitinivorans</name>
    <dbReference type="NCBI Taxonomy" id="1679083"/>
    <lineage>
        <taxon>Archaea</taxon>
        <taxon>Methanobacteriati</taxon>
        <taxon>Methanobacteriota</taxon>
        <taxon>Stenosarchaea group</taxon>
        <taxon>Halobacteria</taxon>
        <taxon>Halobacteriales</taxon>
        <taxon>Natrialbaceae</taxon>
        <taxon>Natrarchaeobius</taxon>
    </lineage>
</organism>
<gene>
    <name evidence="2" type="ORF">EA473_05760</name>
</gene>
<dbReference type="EMBL" id="REGA01000003">
    <property type="protein sequence ID" value="RQG96614.1"/>
    <property type="molecule type" value="Genomic_DNA"/>
</dbReference>
<accession>A0A3N6M7I8</accession>
<reference evidence="2 3" key="1">
    <citation type="submission" date="2018-10" db="EMBL/GenBank/DDBJ databases">
        <title>Natrarchaeobius chitinivorans gen. nov., sp. nov., and Natrarchaeobius haloalkaliphilus sp. nov., alkaliphilic, chitin-utilizing haloarchaea from hypersaline alkaline lakes.</title>
        <authorList>
            <person name="Sorokin D.Y."/>
            <person name="Elcheninov A.G."/>
            <person name="Kostrikina N.A."/>
            <person name="Bale N.J."/>
            <person name="Sinninghe Damste J.S."/>
            <person name="Khijniak T.V."/>
            <person name="Kublanov I.V."/>
            <person name="Toshchakov S.V."/>
        </authorList>
    </citation>
    <scope>NUCLEOTIDE SEQUENCE [LARGE SCALE GENOMIC DNA]</scope>
    <source>
        <strain evidence="2 3">AArcht4T</strain>
    </source>
</reference>
<evidence type="ECO:0000313" key="3">
    <source>
        <dbReference type="Proteomes" id="UP000282323"/>
    </source>
</evidence>